<evidence type="ECO:0000313" key="2">
    <source>
        <dbReference type="Proteomes" id="UP001631969"/>
    </source>
</evidence>
<dbReference type="EC" id="2.7.7.65" evidence="1"/>
<keyword evidence="1" id="KW-0808">Transferase</keyword>
<keyword evidence="1" id="KW-0548">Nucleotidyltransferase</keyword>
<protein>
    <submittedName>
        <fullName evidence="1">GGDEF domain-containing protein</fullName>
        <ecNumber evidence="1">2.7.7.65</ecNumber>
    </submittedName>
</protein>
<keyword evidence="2" id="KW-1185">Reference proteome</keyword>
<comment type="caution">
    <text evidence="1">The sequence shown here is derived from an EMBL/GenBank/DDBJ whole genome shotgun (WGS) entry which is preliminary data.</text>
</comment>
<dbReference type="Proteomes" id="UP001631969">
    <property type="component" value="Unassembled WGS sequence"/>
</dbReference>
<reference evidence="1" key="1">
    <citation type="submission" date="2024-12" db="EMBL/GenBank/DDBJ databases">
        <authorList>
            <person name="Wu N."/>
        </authorList>
    </citation>
    <scope>NUCLEOTIDE SEQUENCE</scope>
    <source>
        <strain evidence="1">P15</strain>
    </source>
</reference>
<dbReference type="EMBL" id="JBJURJ010000011">
    <property type="protein sequence ID" value="MFM9330079.1"/>
    <property type="molecule type" value="Genomic_DNA"/>
</dbReference>
<name>A0ACC7NZ72_9BACL</name>
<evidence type="ECO:0000313" key="1">
    <source>
        <dbReference type="EMBL" id="MFM9330079.1"/>
    </source>
</evidence>
<gene>
    <name evidence="1" type="ORF">ACI1P1_17410</name>
</gene>
<accession>A0ACC7NZ72</accession>
<organism evidence="1 2">
    <name type="scientific">Paenibacillus mesotrionivorans</name>
    <dbReference type="NCBI Taxonomy" id="3160968"/>
    <lineage>
        <taxon>Bacteria</taxon>
        <taxon>Bacillati</taxon>
        <taxon>Bacillota</taxon>
        <taxon>Bacilli</taxon>
        <taxon>Bacillales</taxon>
        <taxon>Paenibacillaceae</taxon>
        <taxon>Paenibacillus</taxon>
    </lineage>
</organism>
<sequence>MKQDDFLGMNNRRWNRKSLNSFWWVLLLVLLAEEIMLLLSRGGGWEAQMRYMLIPGGINFGILCLGELLYLRLKSAYHWVVVGMTTLICTVLIVAHHSLDYIQALWILPIVVSIMYFQRRLVVYTALMNLSAFLIATSLFPALRDRTSLVEWLVIPLILGVSAFVAMNSMERGMELLQELRMESVDKQNLMIQNVIKDKMVRTDPLTGLYNRAALNEHLEMLLRYADSEGFSLHVAMMDVDFFKSVNDTFGHQAGDQVLKRIASAIREGVGSSDFAARYGGEEFTIVFTDRTLEEVRQVLERIRENVELQEHPGLEGRRVTISIGLHPYGKGMEADRLLEHADAYLYQAKRKGRNRICDHLTSTEA</sequence>
<proteinExistence type="predicted"/>